<dbReference type="Proteomes" id="UP001519294">
    <property type="component" value="Unassembled WGS sequence"/>
</dbReference>
<gene>
    <name evidence="2" type="ORF">J2Z81_001450</name>
</gene>
<reference evidence="2 3" key="1">
    <citation type="submission" date="2021-03" db="EMBL/GenBank/DDBJ databases">
        <title>Genomic Encyclopedia of Type Strains, Phase IV (KMG-IV): sequencing the most valuable type-strain genomes for metagenomic binning, comparative biology and taxonomic classification.</title>
        <authorList>
            <person name="Goeker M."/>
        </authorList>
    </citation>
    <scope>NUCLEOTIDE SEQUENCE [LARGE SCALE GENOMIC DNA]</scope>
    <source>
        <strain evidence="2 3">DSM 25790</strain>
    </source>
</reference>
<keyword evidence="1" id="KW-0472">Membrane</keyword>
<evidence type="ECO:0000256" key="1">
    <source>
        <dbReference type="SAM" id="Phobius"/>
    </source>
</evidence>
<comment type="caution">
    <text evidence="2">The sequence shown here is derived from an EMBL/GenBank/DDBJ whole genome shotgun (WGS) entry which is preliminary data.</text>
</comment>
<organism evidence="2 3">
    <name type="scientific">Virgibacillus alimentarius</name>
    <dbReference type="NCBI Taxonomy" id="698769"/>
    <lineage>
        <taxon>Bacteria</taxon>
        <taxon>Bacillati</taxon>
        <taxon>Bacillota</taxon>
        <taxon>Bacilli</taxon>
        <taxon>Bacillales</taxon>
        <taxon>Bacillaceae</taxon>
        <taxon>Virgibacillus</taxon>
    </lineage>
</organism>
<proteinExistence type="predicted"/>
<feature type="transmembrane region" description="Helical" evidence="1">
    <location>
        <begin position="6"/>
        <end position="28"/>
    </location>
</feature>
<dbReference type="RefSeq" id="WP_226371018.1">
    <property type="nucleotide sequence ID" value="NZ_JAGIKX010000009.1"/>
</dbReference>
<keyword evidence="1" id="KW-1133">Transmembrane helix</keyword>
<dbReference type="EMBL" id="JAGIKX010000009">
    <property type="protein sequence ID" value="MBP2257502.1"/>
    <property type="molecule type" value="Genomic_DNA"/>
</dbReference>
<feature type="transmembrane region" description="Helical" evidence="1">
    <location>
        <begin position="201"/>
        <end position="222"/>
    </location>
</feature>
<feature type="transmembrane region" description="Helical" evidence="1">
    <location>
        <begin position="169"/>
        <end position="189"/>
    </location>
</feature>
<evidence type="ECO:0000313" key="2">
    <source>
        <dbReference type="EMBL" id="MBP2257502.1"/>
    </source>
</evidence>
<evidence type="ECO:0000313" key="3">
    <source>
        <dbReference type="Proteomes" id="UP001519294"/>
    </source>
</evidence>
<sequence>MEGLFIFARLLHIVGGFLALFVFWLPIITRKGGKLHTQIGWIYVFAMASVSITALYMGVYRLTWEPGHDPDTTAFSWFLLFIAILSGATAWYGLRVLRYKKRKRSHRQAIDYIFPILLLTSGIAISIYGWIIHFPLLQYFPVVGIFLGATQLQYWLTSPKRKSHWIVEHIVGMLSCCIATITAFVVFGAPRLLGVDSVSLFIWFIPTIMIVPLIIGFTTYYAKKLNGKPAEGN</sequence>
<feature type="transmembrane region" description="Helical" evidence="1">
    <location>
        <begin position="40"/>
        <end position="62"/>
    </location>
</feature>
<keyword evidence="3" id="KW-1185">Reference proteome</keyword>
<accession>A0ABS4S7P0</accession>
<keyword evidence="1" id="KW-0812">Transmembrane</keyword>
<name>A0ABS4S7P0_9BACI</name>
<protein>
    <submittedName>
        <fullName evidence="2">Membrane protein</fullName>
    </submittedName>
</protein>
<feature type="transmembrane region" description="Helical" evidence="1">
    <location>
        <begin position="74"/>
        <end position="97"/>
    </location>
</feature>
<feature type="transmembrane region" description="Helical" evidence="1">
    <location>
        <begin position="137"/>
        <end position="157"/>
    </location>
</feature>
<feature type="transmembrane region" description="Helical" evidence="1">
    <location>
        <begin position="109"/>
        <end position="131"/>
    </location>
</feature>